<organism evidence="2 3">
    <name type="scientific">Paenibacillus montaniterrae</name>
    <dbReference type="NCBI Taxonomy" id="429341"/>
    <lineage>
        <taxon>Bacteria</taxon>
        <taxon>Bacillati</taxon>
        <taxon>Bacillota</taxon>
        <taxon>Bacilli</taxon>
        <taxon>Bacillales</taxon>
        <taxon>Paenibacillaceae</taxon>
        <taxon>Paenibacillus</taxon>
    </lineage>
</organism>
<dbReference type="EMBL" id="BOSE01000004">
    <property type="protein sequence ID" value="GIP16923.1"/>
    <property type="molecule type" value="Genomic_DNA"/>
</dbReference>
<dbReference type="Proteomes" id="UP000683139">
    <property type="component" value="Unassembled WGS sequence"/>
</dbReference>
<comment type="caution">
    <text evidence="2">The sequence shown here is derived from an EMBL/GenBank/DDBJ whole genome shotgun (WGS) entry which is preliminary data.</text>
</comment>
<dbReference type="Pfam" id="PF14209">
    <property type="entry name" value="DUF4321"/>
    <property type="match status" value="1"/>
</dbReference>
<reference evidence="2" key="1">
    <citation type="submission" date="2021-03" db="EMBL/GenBank/DDBJ databases">
        <title>Antimicrobial resistance genes in bacteria isolated from Japanese honey, and their potential for conferring macrolide and lincosamide resistance in the American foulbrood pathogen Paenibacillus larvae.</title>
        <authorList>
            <person name="Okamoto M."/>
            <person name="Kumagai M."/>
            <person name="Kanamori H."/>
            <person name="Takamatsu D."/>
        </authorList>
    </citation>
    <scope>NUCLEOTIDE SEQUENCE</scope>
    <source>
        <strain evidence="2">J40TS1</strain>
    </source>
</reference>
<gene>
    <name evidence="2" type="ORF">J40TS1_25650</name>
</gene>
<evidence type="ECO:0000313" key="2">
    <source>
        <dbReference type="EMBL" id="GIP16923.1"/>
    </source>
</evidence>
<keyword evidence="1" id="KW-0812">Transmembrane</keyword>
<keyword evidence="3" id="KW-1185">Reference proteome</keyword>
<evidence type="ECO:0000256" key="1">
    <source>
        <dbReference type="SAM" id="Phobius"/>
    </source>
</evidence>
<evidence type="ECO:0008006" key="4">
    <source>
        <dbReference type="Google" id="ProtNLM"/>
    </source>
</evidence>
<keyword evidence="1" id="KW-0472">Membrane</keyword>
<dbReference type="RefSeq" id="WP_213515623.1">
    <property type="nucleotide sequence ID" value="NZ_BOSE01000004.1"/>
</dbReference>
<name>A0A919YU61_9BACL</name>
<feature type="transmembrane region" description="Helical" evidence="1">
    <location>
        <begin position="52"/>
        <end position="77"/>
    </location>
</feature>
<dbReference type="InterPro" id="IPR025470">
    <property type="entry name" value="DUF4321"/>
</dbReference>
<evidence type="ECO:0000313" key="3">
    <source>
        <dbReference type="Proteomes" id="UP000683139"/>
    </source>
</evidence>
<protein>
    <recommendedName>
        <fullName evidence="4">DUF4321 domain-containing protein</fullName>
    </recommendedName>
</protein>
<accession>A0A919YU61</accession>
<dbReference type="AlphaFoldDB" id="A0A919YU61"/>
<sequence length="80" mass="8947">MKKNKWTLLLLLLLGLLAGSLVSYWLEAVPGLSFLTNAITTSWSPSFDFHVISLNLTLNINISLLSIIGMLAAIWLYRKL</sequence>
<proteinExistence type="predicted"/>
<keyword evidence="1" id="KW-1133">Transmembrane helix</keyword>